<proteinExistence type="predicted"/>
<evidence type="ECO:0000313" key="3">
    <source>
        <dbReference type="Proteomes" id="UP000030528"/>
    </source>
</evidence>
<reference evidence="2 3" key="1">
    <citation type="submission" date="2013-08" db="EMBL/GenBank/DDBJ databases">
        <authorList>
            <person name="Huang J."/>
            <person name="Wang G."/>
        </authorList>
    </citation>
    <scope>NUCLEOTIDE SEQUENCE [LARGE SCALE GENOMIC DNA]</scope>
    <source>
        <strain evidence="2 3">JSM 076056</strain>
    </source>
</reference>
<dbReference type="eggNOG" id="COG2501">
    <property type="taxonomic scope" value="Bacteria"/>
</dbReference>
<dbReference type="SUPFAM" id="SSF55174">
    <property type="entry name" value="Alpha-L RNA-binding motif"/>
    <property type="match status" value="1"/>
</dbReference>
<evidence type="ECO:0000256" key="1">
    <source>
        <dbReference type="PROSITE-ProRule" id="PRU00182"/>
    </source>
</evidence>
<dbReference type="AlphaFoldDB" id="A0A0A5GK63"/>
<dbReference type="Gene3D" id="3.10.290.10">
    <property type="entry name" value="RNA-binding S4 domain"/>
    <property type="match status" value="1"/>
</dbReference>
<name>A0A0A5GK63_9BACI</name>
<dbReference type="InterPro" id="IPR036986">
    <property type="entry name" value="S4_RNA-bd_sf"/>
</dbReference>
<dbReference type="PROSITE" id="PS50889">
    <property type="entry name" value="S4"/>
    <property type="match status" value="1"/>
</dbReference>
<dbReference type="EMBL" id="AVPE01000001">
    <property type="protein sequence ID" value="KGX93671.1"/>
    <property type="molecule type" value="Genomic_DNA"/>
</dbReference>
<dbReference type="NCBIfam" id="TIGR02988">
    <property type="entry name" value="YaaA_near_RecF"/>
    <property type="match status" value="1"/>
</dbReference>
<dbReference type="OrthoDB" id="9811532at2"/>
<gene>
    <name evidence="2" type="ORF">N781_00175</name>
</gene>
<evidence type="ECO:0000313" key="2">
    <source>
        <dbReference type="EMBL" id="KGX93671.1"/>
    </source>
</evidence>
<dbReference type="GO" id="GO:0003723">
    <property type="term" value="F:RNA binding"/>
    <property type="evidence" value="ECO:0007669"/>
    <property type="project" value="UniProtKB-KW"/>
</dbReference>
<accession>A0A0A5GK63</accession>
<dbReference type="Proteomes" id="UP000030528">
    <property type="component" value="Unassembled WGS sequence"/>
</dbReference>
<dbReference type="Pfam" id="PF13275">
    <property type="entry name" value="S4_2"/>
    <property type="match status" value="1"/>
</dbReference>
<comment type="caution">
    <text evidence="2">The sequence shown here is derived from an EMBL/GenBank/DDBJ whole genome shotgun (WGS) entry which is preliminary data.</text>
</comment>
<dbReference type="STRING" id="1385510.GCA_000425205_00445"/>
<keyword evidence="1" id="KW-0694">RNA-binding</keyword>
<keyword evidence="3" id="KW-1185">Reference proteome</keyword>
<sequence length="76" mass="8513">MNEIEINTEMIQLGKFLQIAGVIETGGMAKWFLSEFAVTVNGEEESRRGRKLTIGDVIEIEEVGTFKVVPEPEELD</sequence>
<dbReference type="RefSeq" id="WP_026799237.1">
    <property type="nucleotide sequence ID" value="NZ_AULI01000001.1"/>
</dbReference>
<dbReference type="InterPro" id="IPR014330">
    <property type="entry name" value="RNA-bd_S4-rel_YaaA"/>
</dbReference>
<organism evidence="2 3">
    <name type="scientific">Pontibacillus halophilus JSM 076056 = DSM 19796</name>
    <dbReference type="NCBI Taxonomy" id="1385510"/>
    <lineage>
        <taxon>Bacteria</taxon>
        <taxon>Bacillati</taxon>
        <taxon>Bacillota</taxon>
        <taxon>Bacilli</taxon>
        <taxon>Bacillales</taxon>
        <taxon>Bacillaceae</taxon>
        <taxon>Pontibacillus</taxon>
    </lineage>
</organism>
<protein>
    <submittedName>
        <fullName evidence="2">Uncharacterized protein</fullName>
    </submittedName>
</protein>